<name>K0SQ78_THAOC</name>
<evidence type="ECO:0000313" key="3">
    <source>
        <dbReference type="EMBL" id="EJK67129.1"/>
    </source>
</evidence>
<sequence>MQQAANENNSRYRSSYNFHQRGAGASGYQQRHPCPPSSSVPEPEERTAGYMFRCFARALLESGGFSSHATGNVEVWAPHHESTRLPAPQLFQAHRQRRARPSDPARARPRAQIHTHFPRYSPELSYSTTDGGNGDGKLPTIDVASLKDAQSQRVLNRGYPVLVAILVTCACLLDVYGSMGCDFIRLEIGFEPVNDVWQDSGAQFGLFYFDSPGTITKETNFALFNKGCQVYSTSFEDNFISTDVSWNSSRFMAYITGISGVLGTVAAWLLAISPCSWLSKTLWMAVLRVTMVLSTCAGAAMFAFFNTGICTEDLWLEDEQSSRAAESCQPGESAIFGIASCLAFFICSILVLMRSPASQEEKHLAGDGTVKTSPTDMIIDTLERGEGIQLELVPEREDYQIGELLRNPSHVINDLPESCVLQFVNELQTNDCCFVKRSGGDFFSYAQLDYRTAEDLIFQMCREGSTKTVKRKNWAKSLRFPSTEGLARVQGDTTPRKVEITTPKMTNGHSTRYFNFSDESTLGTAEFPPEPNAEIEQPRMSRTTSGNSKCSFQILNFSSAHEIEGSSPRVAILNGTGVLGESVATVTDFNSTPLNLLSNVLIWVEDARNLNSCFEYYRDIDMEGLVVHTYGGKPLSTRIDFETISGRKLEEHSWEQMERKLELEKELTGVDELIDSLIDEAKEAVRGLG</sequence>
<dbReference type="OrthoDB" id="45955at2759"/>
<evidence type="ECO:0000313" key="4">
    <source>
        <dbReference type="Proteomes" id="UP000266841"/>
    </source>
</evidence>
<protein>
    <submittedName>
        <fullName evidence="3">Uncharacterized protein</fullName>
    </submittedName>
</protein>
<proteinExistence type="predicted"/>
<dbReference type="Proteomes" id="UP000266841">
    <property type="component" value="Unassembled WGS sequence"/>
</dbReference>
<keyword evidence="2" id="KW-0812">Transmembrane</keyword>
<keyword evidence="4" id="KW-1185">Reference proteome</keyword>
<feature type="transmembrane region" description="Helical" evidence="2">
    <location>
        <begin position="334"/>
        <end position="353"/>
    </location>
</feature>
<feature type="transmembrane region" description="Helical" evidence="2">
    <location>
        <begin position="159"/>
        <end position="177"/>
    </location>
</feature>
<evidence type="ECO:0000256" key="1">
    <source>
        <dbReference type="SAM" id="MobiDB-lite"/>
    </source>
</evidence>
<feature type="region of interest" description="Disordered" evidence="1">
    <location>
        <begin position="21"/>
        <end position="45"/>
    </location>
</feature>
<keyword evidence="2" id="KW-0472">Membrane</keyword>
<comment type="caution">
    <text evidence="3">The sequence shown here is derived from an EMBL/GenBank/DDBJ whole genome shotgun (WGS) entry which is preliminary data.</text>
</comment>
<reference evidence="3 4" key="1">
    <citation type="journal article" date="2012" name="Genome Biol.">
        <title>Genome and low-iron response of an oceanic diatom adapted to chronic iron limitation.</title>
        <authorList>
            <person name="Lommer M."/>
            <person name="Specht M."/>
            <person name="Roy A.S."/>
            <person name="Kraemer L."/>
            <person name="Andreson R."/>
            <person name="Gutowska M.A."/>
            <person name="Wolf J."/>
            <person name="Bergner S.V."/>
            <person name="Schilhabel M.B."/>
            <person name="Klostermeier U.C."/>
            <person name="Beiko R.G."/>
            <person name="Rosenstiel P."/>
            <person name="Hippler M."/>
            <person name="Laroche J."/>
        </authorList>
    </citation>
    <scope>NUCLEOTIDE SEQUENCE [LARGE SCALE GENOMIC DNA]</scope>
    <source>
        <strain evidence="3 4">CCMP1005</strain>
    </source>
</reference>
<organism evidence="3 4">
    <name type="scientific">Thalassiosira oceanica</name>
    <name type="common">Marine diatom</name>
    <dbReference type="NCBI Taxonomy" id="159749"/>
    <lineage>
        <taxon>Eukaryota</taxon>
        <taxon>Sar</taxon>
        <taxon>Stramenopiles</taxon>
        <taxon>Ochrophyta</taxon>
        <taxon>Bacillariophyta</taxon>
        <taxon>Coscinodiscophyceae</taxon>
        <taxon>Thalassiosirophycidae</taxon>
        <taxon>Thalassiosirales</taxon>
        <taxon>Thalassiosiraceae</taxon>
        <taxon>Thalassiosira</taxon>
    </lineage>
</organism>
<feature type="transmembrane region" description="Helical" evidence="2">
    <location>
        <begin position="282"/>
        <end position="305"/>
    </location>
</feature>
<gene>
    <name evidence="3" type="ORF">THAOC_11878</name>
</gene>
<dbReference type="eggNOG" id="ENOG502SQU3">
    <property type="taxonomic scope" value="Eukaryota"/>
</dbReference>
<evidence type="ECO:0000256" key="2">
    <source>
        <dbReference type="SAM" id="Phobius"/>
    </source>
</evidence>
<accession>K0SQ78</accession>
<dbReference type="AlphaFoldDB" id="K0SQ78"/>
<keyword evidence="2" id="KW-1133">Transmembrane helix</keyword>
<feature type="transmembrane region" description="Helical" evidence="2">
    <location>
        <begin position="251"/>
        <end position="270"/>
    </location>
</feature>
<dbReference type="EMBL" id="AGNL01013630">
    <property type="protein sequence ID" value="EJK67129.1"/>
    <property type="molecule type" value="Genomic_DNA"/>
</dbReference>